<dbReference type="Gene3D" id="3.40.50.300">
    <property type="entry name" value="P-loop containing nucleotide triphosphate hydrolases"/>
    <property type="match status" value="1"/>
</dbReference>
<dbReference type="EC" id="2.7.10.-" evidence="3"/>
<dbReference type="GO" id="GO:0005886">
    <property type="term" value="C:plasma membrane"/>
    <property type="evidence" value="ECO:0007669"/>
    <property type="project" value="TreeGrafter"/>
</dbReference>
<dbReference type="PANTHER" id="PTHR32309">
    <property type="entry name" value="TYROSINE-PROTEIN KINASE"/>
    <property type="match status" value="1"/>
</dbReference>
<protein>
    <submittedName>
        <fullName evidence="3">Tyrosine-protein kinase ptk</fullName>
        <ecNumber evidence="3">2.7.10.-</ecNumber>
    </submittedName>
</protein>
<comment type="caution">
    <text evidence="3">The sequence shown here is derived from an EMBL/GenBank/DDBJ whole genome shotgun (WGS) entry which is preliminary data.</text>
</comment>
<dbReference type="EMBL" id="VSSQ01087495">
    <property type="protein sequence ID" value="MPN34447.1"/>
    <property type="molecule type" value="Genomic_DNA"/>
</dbReference>
<evidence type="ECO:0000256" key="2">
    <source>
        <dbReference type="ARBA" id="ARBA00022840"/>
    </source>
</evidence>
<sequence length="227" mass="25697">MQTIAVKDNCNDYFNEMLRLVRANLLFIIDSKEKKVINMLSSVSGEGKSFITENLAMSLALLEKKVLIIELDIRKPKLANLLGLSNGPGITLYLSGYVSKEELIRPSGIHENLSIITSGAIPPNPNELLAKPKLDDLINQLREEYDYILIDTSPIGIVSDGFLLNRLADVNLFIARVGYTPRKCIEEAEVYHRENKLKRMYFILNSVDLNSPEYRYGMNKKYGYGYG</sequence>
<dbReference type="CDD" id="cd05387">
    <property type="entry name" value="BY-kinase"/>
    <property type="match status" value="1"/>
</dbReference>
<evidence type="ECO:0000313" key="3">
    <source>
        <dbReference type="EMBL" id="MPN34447.1"/>
    </source>
</evidence>
<dbReference type="InterPro" id="IPR033756">
    <property type="entry name" value="YlxH/NBP35"/>
</dbReference>
<accession>A0A645H5Z8</accession>
<dbReference type="GO" id="GO:0004715">
    <property type="term" value="F:non-membrane spanning protein tyrosine kinase activity"/>
    <property type="evidence" value="ECO:0007669"/>
    <property type="project" value="UniProtKB-EC"/>
</dbReference>
<evidence type="ECO:0000256" key="1">
    <source>
        <dbReference type="ARBA" id="ARBA00022741"/>
    </source>
</evidence>
<dbReference type="InterPro" id="IPR027417">
    <property type="entry name" value="P-loop_NTPase"/>
</dbReference>
<keyword evidence="2" id="KW-0067">ATP-binding</keyword>
<dbReference type="PANTHER" id="PTHR32309:SF13">
    <property type="entry name" value="FERRIC ENTEROBACTIN TRANSPORT PROTEIN FEPE"/>
    <property type="match status" value="1"/>
</dbReference>
<reference evidence="3" key="1">
    <citation type="submission" date="2019-08" db="EMBL/GenBank/DDBJ databases">
        <authorList>
            <person name="Kucharzyk K."/>
            <person name="Murdoch R.W."/>
            <person name="Higgins S."/>
            <person name="Loffler F."/>
        </authorList>
    </citation>
    <scope>NUCLEOTIDE SEQUENCE</scope>
</reference>
<name>A0A645H5Z8_9ZZZZ</name>
<dbReference type="SUPFAM" id="SSF52540">
    <property type="entry name" value="P-loop containing nucleoside triphosphate hydrolases"/>
    <property type="match status" value="1"/>
</dbReference>
<organism evidence="3">
    <name type="scientific">bioreactor metagenome</name>
    <dbReference type="NCBI Taxonomy" id="1076179"/>
    <lineage>
        <taxon>unclassified sequences</taxon>
        <taxon>metagenomes</taxon>
        <taxon>ecological metagenomes</taxon>
    </lineage>
</organism>
<keyword evidence="3" id="KW-0808">Transferase</keyword>
<keyword evidence="3" id="KW-0418">Kinase</keyword>
<proteinExistence type="predicted"/>
<dbReference type="InterPro" id="IPR005702">
    <property type="entry name" value="Wzc-like_C"/>
</dbReference>
<dbReference type="GO" id="GO:0005524">
    <property type="term" value="F:ATP binding"/>
    <property type="evidence" value="ECO:0007669"/>
    <property type="project" value="UniProtKB-KW"/>
</dbReference>
<dbReference type="Pfam" id="PF10609">
    <property type="entry name" value="ParA"/>
    <property type="match status" value="1"/>
</dbReference>
<gene>
    <name evidence="3" type="primary">ptk_5</name>
    <name evidence="3" type="ORF">SDC9_181940</name>
</gene>
<dbReference type="NCBIfam" id="TIGR01007">
    <property type="entry name" value="eps_fam"/>
    <property type="match status" value="1"/>
</dbReference>
<dbReference type="InterPro" id="IPR050445">
    <property type="entry name" value="Bact_polysacc_biosynth/exp"/>
</dbReference>
<dbReference type="AlphaFoldDB" id="A0A645H5Z8"/>
<keyword evidence="1" id="KW-0547">Nucleotide-binding</keyword>